<dbReference type="EC" id="1.3.1.2" evidence="1"/>
<evidence type="ECO:0000313" key="2">
    <source>
        <dbReference type="Proteomes" id="UP000507470"/>
    </source>
</evidence>
<dbReference type="Proteomes" id="UP000507470">
    <property type="component" value="Unassembled WGS sequence"/>
</dbReference>
<evidence type="ECO:0000313" key="1">
    <source>
        <dbReference type="EMBL" id="CAC5398943.1"/>
    </source>
</evidence>
<gene>
    <name evidence="1" type="ORF">MCOR_33258</name>
</gene>
<keyword evidence="2" id="KW-1185">Reference proteome</keyword>
<dbReference type="EMBL" id="CACVKT020005969">
    <property type="protein sequence ID" value="CAC5398943.1"/>
    <property type="molecule type" value="Genomic_DNA"/>
</dbReference>
<protein>
    <submittedName>
        <fullName evidence="1">DPYD</fullName>
        <ecNumber evidence="1">1.3.1.2</ecNumber>
    </submittedName>
</protein>
<accession>A0A6J8CR38</accession>
<proteinExistence type="predicted"/>
<keyword evidence="1" id="KW-0560">Oxidoreductase</keyword>
<name>A0A6J8CR38_MYTCO</name>
<sequence length="180" mass="20788">MESVSSSKHDGVEKSFLIVVVSIEEATYQDHDEPFLKNGLATHKYPVGGLVCRHATGVLEMEHKENDGISVNVATRNMTKKRTDELPVKFKDEVTTEKLIQLQKEDSYIKFIIDYKNIDVKLGLQAYQGIEIKSIYLNQWDSLQFKTCILCRKLENNFRDEIMWQIVLPALIRAATLQYY</sequence>
<reference evidence="1 2" key="1">
    <citation type="submission" date="2020-06" db="EMBL/GenBank/DDBJ databases">
        <authorList>
            <person name="Li R."/>
            <person name="Bekaert M."/>
        </authorList>
    </citation>
    <scope>NUCLEOTIDE SEQUENCE [LARGE SCALE GENOMIC DNA]</scope>
    <source>
        <strain evidence="2">wild</strain>
    </source>
</reference>
<dbReference type="AlphaFoldDB" id="A0A6J8CR38"/>
<dbReference type="GO" id="GO:0017113">
    <property type="term" value="F:dihydropyrimidine dehydrogenase (NADP+) activity"/>
    <property type="evidence" value="ECO:0007669"/>
    <property type="project" value="UniProtKB-EC"/>
</dbReference>
<organism evidence="1 2">
    <name type="scientific">Mytilus coruscus</name>
    <name type="common">Sea mussel</name>
    <dbReference type="NCBI Taxonomy" id="42192"/>
    <lineage>
        <taxon>Eukaryota</taxon>
        <taxon>Metazoa</taxon>
        <taxon>Spiralia</taxon>
        <taxon>Lophotrochozoa</taxon>
        <taxon>Mollusca</taxon>
        <taxon>Bivalvia</taxon>
        <taxon>Autobranchia</taxon>
        <taxon>Pteriomorphia</taxon>
        <taxon>Mytilida</taxon>
        <taxon>Mytiloidea</taxon>
        <taxon>Mytilidae</taxon>
        <taxon>Mytilinae</taxon>
        <taxon>Mytilus</taxon>
    </lineage>
</organism>